<reference evidence="1 2" key="1">
    <citation type="submission" date="2021-06" db="EMBL/GenBank/DDBJ databases">
        <title>Caerostris darwini draft genome.</title>
        <authorList>
            <person name="Kono N."/>
            <person name="Arakawa K."/>
        </authorList>
    </citation>
    <scope>NUCLEOTIDE SEQUENCE [LARGE SCALE GENOMIC DNA]</scope>
</reference>
<accession>A0AAV4WLL9</accession>
<gene>
    <name evidence="1" type="ORF">CDAR_171341</name>
</gene>
<name>A0AAV4WLL9_9ARAC</name>
<comment type="caution">
    <text evidence="1">The sequence shown here is derived from an EMBL/GenBank/DDBJ whole genome shotgun (WGS) entry which is preliminary data.</text>
</comment>
<dbReference type="Proteomes" id="UP001054837">
    <property type="component" value="Unassembled WGS sequence"/>
</dbReference>
<proteinExistence type="predicted"/>
<dbReference type="EMBL" id="BPLQ01014850">
    <property type="protein sequence ID" value="GIY83707.1"/>
    <property type="molecule type" value="Genomic_DNA"/>
</dbReference>
<dbReference type="AlphaFoldDB" id="A0AAV4WLL9"/>
<sequence>MGASALAMPLCALCERREQPKNSDTAARDRKIPPGALLENWSLMCRENGSIAQVTGTQMFNNSGHDLERYLQ</sequence>
<protein>
    <submittedName>
        <fullName evidence="1">Uncharacterized protein</fullName>
    </submittedName>
</protein>
<evidence type="ECO:0000313" key="2">
    <source>
        <dbReference type="Proteomes" id="UP001054837"/>
    </source>
</evidence>
<keyword evidence="2" id="KW-1185">Reference proteome</keyword>
<organism evidence="1 2">
    <name type="scientific">Caerostris darwini</name>
    <dbReference type="NCBI Taxonomy" id="1538125"/>
    <lineage>
        <taxon>Eukaryota</taxon>
        <taxon>Metazoa</taxon>
        <taxon>Ecdysozoa</taxon>
        <taxon>Arthropoda</taxon>
        <taxon>Chelicerata</taxon>
        <taxon>Arachnida</taxon>
        <taxon>Araneae</taxon>
        <taxon>Araneomorphae</taxon>
        <taxon>Entelegynae</taxon>
        <taxon>Araneoidea</taxon>
        <taxon>Araneidae</taxon>
        <taxon>Caerostris</taxon>
    </lineage>
</organism>
<evidence type="ECO:0000313" key="1">
    <source>
        <dbReference type="EMBL" id="GIY83707.1"/>
    </source>
</evidence>